<dbReference type="AlphaFoldDB" id="A0A0P7ZJT0"/>
<evidence type="ECO:0000256" key="3">
    <source>
        <dbReference type="ARBA" id="ARBA00022989"/>
    </source>
</evidence>
<dbReference type="Pfam" id="PF13386">
    <property type="entry name" value="DsbD_2"/>
    <property type="match status" value="1"/>
</dbReference>
<keyword evidence="3 5" id="KW-1133">Transmembrane helix</keyword>
<feature type="domain" description="Ferric oxidoreductase" evidence="6">
    <location>
        <begin position="215"/>
        <end position="325"/>
    </location>
</feature>
<gene>
    <name evidence="8" type="ORF">HLUCCA11_12280</name>
</gene>
<feature type="transmembrane region" description="Helical" evidence="5">
    <location>
        <begin position="160"/>
        <end position="181"/>
    </location>
</feature>
<evidence type="ECO:0000313" key="9">
    <source>
        <dbReference type="Proteomes" id="UP000050465"/>
    </source>
</evidence>
<evidence type="ECO:0000256" key="5">
    <source>
        <dbReference type="SAM" id="Phobius"/>
    </source>
</evidence>
<evidence type="ECO:0000256" key="1">
    <source>
        <dbReference type="ARBA" id="ARBA00004141"/>
    </source>
</evidence>
<dbReference type="InterPro" id="IPR039447">
    <property type="entry name" value="UreH-like_TM_dom"/>
</dbReference>
<comment type="caution">
    <text evidence="8">The sequence shown here is derived from an EMBL/GenBank/DDBJ whole genome shotgun (WGS) entry which is preliminary data.</text>
</comment>
<feature type="transmembrane region" description="Helical" evidence="5">
    <location>
        <begin position="345"/>
        <end position="362"/>
    </location>
</feature>
<evidence type="ECO:0000256" key="2">
    <source>
        <dbReference type="ARBA" id="ARBA00022692"/>
    </source>
</evidence>
<evidence type="ECO:0000256" key="4">
    <source>
        <dbReference type="ARBA" id="ARBA00023136"/>
    </source>
</evidence>
<dbReference type="PANTHER" id="PTHR42208">
    <property type="entry name" value="HEAVY METAL TRANSPORTER-RELATED"/>
    <property type="match status" value="1"/>
</dbReference>
<feature type="transmembrane region" description="Helical" evidence="5">
    <location>
        <begin position="35"/>
        <end position="59"/>
    </location>
</feature>
<comment type="subcellular location">
    <subcellularLocation>
        <location evidence="1">Membrane</location>
        <topology evidence="1">Multi-pass membrane protein</topology>
    </subcellularLocation>
</comment>
<sequence>MCGPITVAFSLSQSATAPSRWQQIEFNLLLNLGRLISYALVGLTIGALGSVLVASGHMAGLGSPLRQGVALVTGLLLIWFGLAQINPAQMPKVPFLNPMVQASWHDRLNRAMQALSLNPQRWTPLLLGLAWGLMPCGFLYAAQLKAAETTDLWRGGATMLAFGIGTLPIMLGVGVSTAWVSADRRGQLFRLGGWITLLIGLITLFRNSDMVDFTGHGALACLLLALVARPLSRLWSPLLVYRRTWGVAAFVLSVAHVAHMLTMGWNLAALPFLLPSLQVGGWAGIVALGLMMPLALTSFNRAQNRLGHYWRRIHLLNIPIFVLAVAHALLLGSSYLGSFERSTQHWLGAIALISVALLALLLRWRRFWTLLSLEKYYAPAKP</sequence>
<evidence type="ECO:0000259" key="6">
    <source>
        <dbReference type="Pfam" id="PF01794"/>
    </source>
</evidence>
<feature type="transmembrane region" description="Helical" evidence="5">
    <location>
        <begin position="320"/>
        <end position="339"/>
    </location>
</feature>
<dbReference type="PANTHER" id="PTHR42208:SF1">
    <property type="entry name" value="HEAVY METAL TRANSPORTER"/>
    <property type="match status" value="1"/>
</dbReference>
<dbReference type="Pfam" id="PF01794">
    <property type="entry name" value="Ferric_reduct"/>
    <property type="match status" value="1"/>
</dbReference>
<evidence type="ECO:0008006" key="10">
    <source>
        <dbReference type="Google" id="ProtNLM"/>
    </source>
</evidence>
<feature type="transmembrane region" description="Helical" evidence="5">
    <location>
        <begin position="244"/>
        <end position="267"/>
    </location>
</feature>
<dbReference type="EMBL" id="LJZR01000015">
    <property type="protein sequence ID" value="KPQ34940.1"/>
    <property type="molecule type" value="Genomic_DNA"/>
</dbReference>
<feature type="transmembrane region" description="Helical" evidence="5">
    <location>
        <begin position="188"/>
        <end position="207"/>
    </location>
</feature>
<feature type="transmembrane region" description="Helical" evidence="5">
    <location>
        <begin position="213"/>
        <end position="232"/>
    </location>
</feature>
<feature type="domain" description="Urease accessory protein UreH-like transmembrane" evidence="7">
    <location>
        <begin position="1"/>
        <end position="201"/>
    </location>
</feature>
<protein>
    <recommendedName>
        <fullName evidence="10">Ferric reductase</fullName>
    </recommendedName>
</protein>
<accession>A0A0P7ZJT0</accession>
<keyword evidence="4 5" id="KW-0472">Membrane</keyword>
<dbReference type="PATRIC" id="fig|1666911.3.peg.4600"/>
<name>A0A0P7ZJT0_9CYAN</name>
<keyword evidence="2 5" id="KW-0812">Transmembrane</keyword>
<feature type="transmembrane region" description="Helical" evidence="5">
    <location>
        <begin position="279"/>
        <end position="299"/>
    </location>
</feature>
<dbReference type="GO" id="GO:0016020">
    <property type="term" value="C:membrane"/>
    <property type="evidence" value="ECO:0007669"/>
    <property type="project" value="UniProtKB-SubCell"/>
</dbReference>
<feature type="transmembrane region" description="Helical" evidence="5">
    <location>
        <begin position="122"/>
        <end position="140"/>
    </location>
</feature>
<proteinExistence type="predicted"/>
<feature type="transmembrane region" description="Helical" evidence="5">
    <location>
        <begin position="65"/>
        <end position="82"/>
    </location>
</feature>
<reference evidence="8 9" key="1">
    <citation type="submission" date="2015-09" db="EMBL/GenBank/DDBJ databases">
        <title>Identification and resolution of microdiversity through metagenomic sequencing of parallel consortia.</title>
        <authorList>
            <person name="Nelson W.C."/>
            <person name="Romine M.F."/>
            <person name="Lindemann S.R."/>
        </authorList>
    </citation>
    <scope>NUCLEOTIDE SEQUENCE [LARGE SCALE GENOMIC DNA]</scope>
    <source>
        <strain evidence="8">Ana</strain>
    </source>
</reference>
<evidence type="ECO:0000313" key="8">
    <source>
        <dbReference type="EMBL" id="KPQ34940.1"/>
    </source>
</evidence>
<organism evidence="8 9">
    <name type="scientific">Phormidesmis priestleyi Ana</name>
    <dbReference type="NCBI Taxonomy" id="1666911"/>
    <lineage>
        <taxon>Bacteria</taxon>
        <taxon>Bacillati</taxon>
        <taxon>Cyanobacteriota</taxon>
        <taxon>Cyanophyceae</taxon>
        <taxon>Leptolyngbyales</taxon>
        <taxon>Leptolyngbyaceae</taxon>
        <taxon>Phormidesmis</taxon>
    </lineage>
</organism>
<evidence type="ECO:0000259" key="7">
    <source>
        <dbReference type="Pfam" id="PF13386"/>
    </source>
</evidence>
<dbReference type="Proteomes" id="UP000050465">
    <property type="component" value="Unassembled WGS sequence"/>
</dbReference>
<dbReference type="InterPro" id="IPR013130">
    <property type="entry name" value="Fe3_Rdtase_TM_dom"/>
</dbReference>
<dbReference type="STRING" id="1666911.HLUCCA11_12280"/>